<reference evidence="3 4" key="1">
    <citation type="submission" date="2021-01" db="EMBL/GenBank/DDBJ databases">
        <title>Cercospora kikuchii MAFF 305040 whole genome shotgun sequence.</title>
        <authorList>
            <person name="Kashiwa T."/>
            <person name="Suzuki T."/>
        </authorList>
    </citation>
    <scope>NUCLEOTIDE SEQUENCE [LARGE SCALE GENOMIC DNA]</scope>
    <source>
        <strain evidence="3 4">MAFF 305040</strain>
    </source>
</reference>
<dbReference type="OrthoDB" id="4470871at2759"/>
<comment type="caution">
    <text evidence="3">The sequence shown here is derived from an EMBL/GenBank/DDBJ whole genome shotgun (WGS) entry which is preliminary data.</text>
</comment>
<sequence>MSDSAQQERLNQAEKALQAASTEFENVEKKARKQWLSDVKMGLADKIFIQWAVQNYPQYYAAETQYRANQAQYDQINHSINGEVAQDEVKEREKARWFKGEDQRKKDEAILKDPDSIKDEDLE</sequence>
<feature type="region of interest" description="Disordered" evidence="2">
    <location>
        <begin position="100"/>
        <end position="123"/>
    </location>
</feature>
<accession>A0A9P3FH56</accession>
<dbReference type="EMBL" id="BOLY01000007">
    <property type="protein sequence ID" value="GIZ47388.1"/>
    <property type="molecule type" value="Genomic_DNA"/>
</dbReference>
<keyword evidence="1" id="KW-0175">Coiled coil</keyword>
<proteinExistence type="predicted"/>
<protein>
    <submittedName>
        <fullName evidence="3">Uncharacterized protein</fullName>
    </submittedName>
</protein>
<dbReference type="Proteomes" id="UP000825890">
    <property type="component" value="Unassembled WGS sequence"/>
</dbReference>
<dbReference type="GeneID" id="68296056"/>
<evidence type="ECO:0000313" key="4">
    <source>
        <dbReference type="Proteomes" id="UP000825890"/>
    </source>
</evidence>
<keyword evidence="4" id="KW-1185">Reference proteome</keyword>
<evidence type="ECO:0000256" key="1">
    <source>
        <dbReference type="SAM" id="Coils"/>
    </source>
</evidence>
<dbReference type="RefSeq" id="XP_044661875.1">
    <property type="nucleotide sequence ID" value="XM_044805940.1"/>
</dbReference>
<dbReference type="AlphaFoldDB" id="A0A9P3FH56"/>
<evidence type="ECO:0000313" key="3">
    <source>
        <dbReference type="EMBL" id="GIZ47388.1"/>
    </source>
</evidence>
<feature type="coiled-coil region" evidence="1">
    <location>
        <begin position="3"/>
        <end position="30"/>
    </location>
</feature>
<gene>
    <name evidence="3" type="ORF">CKM354_001048100</name>
</gene>
<evidence type="ECO:0000256" key="2">
    <source>
        <dbReference type="SAM" id="MobiDB-lite"/>
    </source>
</evidence>
<name>A0A9P3FH56_9PEZI</name>
<organism evidence="3 4">
    <name type="scientific">Cercospora kikuchii</name>
    <dbReference type="NCBI Taxonomy" id="84275"/>
    <lineage>
        <taxon>Eukaryota</taxon>
        <taxon>Fungi</taxon>
        <taxon>Dikarya</taxon>
        <taxon>Ascomycota</taxon>
        <taxon>Pezizomycotina</taxon>
        <taxon>Dothideomycetes</taxon>
        <taxon>Dothideomycetidae</taxon>
        <taxon>Mycosphaerellales</taxon>
        <taxon>Mycosphaerellaceae</taxon>
        <taxon>Cercospora</taxon>
    </lineage>
</organism>